<protein>
    <submittedName>
        <fullName evidence="1">Uncharacterized protein</fullName>
    </submittedName>
</protein>
<organism evidence="1">
    <name type="scientific">marine sediment metagenome</name>
    <dbReference type="NCBI Taxonomy" id="412755"/>
    <lineage>
        <taxon>unclassified sequences</taxon>
        <taxon>metagenomes</taxon>
        <taxon>ecological metagenomes</taxon>
    </lineage>
</organism>
<name>X1DQQ3_9ZZZZ</name>
<reference evidence="1" key="1">
    <citation type="journal article" date="2014" name="Front. Microbiol.">
        <title>High frequency of phylogenetically diverse reductive dehalogenase-homologous genes in deep subseafloor sedimentary metagenomes.</title>
        <authorList>
            <person name="Kawai M."/>
            <person name="Futagami T."/>
            <person name="Toyoda A."/>
            <person name="Takaki Y."/>
            <person name="Nishi S."/>
            <person name="Hori S."/>
            <person name="Arai W."/>
            <person name="Tsubouchi T."/>
            <person name="Morono Y."/>
            <person name="Uchiyama I."/>
            <person name="Ito T."/>
            <person name="Fujiyama A."/>
            <person name="Inagaki F."/>
            <person name="Takami H."/>
        </authorList>
    </citation>
    <scope>NUCLEOTIDE SEQUENCE</scope>
    <source>
        <strain evidence="1">Expedition CK06-06</strain>
    </source>
</reference>
<evidence type="ECO:0000313" key="1">
    <source>
        <dbReference type="EMBL" id="GAH22482.1"/>
    </source>
</evidence>
<gene>
    <name evidence="1" type="ORF">S03H2_07235</name>
</gene>
<comment type="caution">
    <text evidence="1">The sequence shown here is derived from an EMBL/GenBank/DDBJ whole genome shotgun (WGS) entry which is preliminary data.</text>
</comment>
<dbReference type="EMBL" id="BARU01003304">
    <property type="protein sequence ID" value="GAH22482.1"/>
    <property type="molecule type" value="Genomic_DNA"/>
</dbReference>
<proteinExistence type="predicted"/>
<sequence length="43" mass="5006">MDPEIRKRLEKFTPKIEPEEFEGKTLGGKIGNTLIRFFAKIIN</sequence>
<dbReference type="AlphaFoldDB" id="X1DQQ3"/>
<accession>X1DQQ3</accession>
<feature type="non-terminal residue" evidence="1">
    <location>
        <position position="43"/>
    </location>
</feature>